<dbReference type="EMBL" id="RSED01000012">
    <property type="protein sequence ID" value="RRS03327.1"/>
    <property type="molecule type" value="Genomic_DNA"/>
</dbReference>
<gene>
    <name evidence="3" type="ORF">EIP75_15325</name>
</gene>
<reference evidence="3 4" key="1">
    <citation type="submission" date="2018-12" db="EMBL/GenBank/DDBJ databases">
        <title>The whole draft genome of Aquabacterium sp. SJQ9.</title>
        <authorList>
            <person name="Sun L."/>
            <person name="Gao X."/>
            <person name="Chen W."/>
            <person name="Huang K."/>
        </authorList>
    </citation>
    <scope>NUCLEOTIDE SEQUENCE [LARGE SCALE GENOMIC DNA]</scope>
    <source>
        <strain evidence="3 4">SJQ9</strain>
    </source>
</reference>
<feature type="compositionally biased region" description="Basic and acidic residues" evidence="1">
    <location>
        <begin position="271"/>
        <end position="285"/>
    </location>
</feature>
<feature type="transmembrane region" description="Helical" evidence="2">
    <location>
        <begin position="223"/>
        <end position="245"/>
    </location>
</feature>
<dbReference type="NCBIfam" id="NF041043">
    <property type="entry name" value="BPSS1780_fam"/>
    <property type="match status" value="1"/>
</dbReference>
<evidence type="ECO:0000256" key="1">
    <source>
        <dbReference type="SAM" id="MobiDB-lite"/>
    </source>
</evidence>
<evidence type="ECO:0000313" key="4">
    <source>
        <dbReference type="Proteomes" id="UP000269265"/>
    </source>
</evidence>
<accession>A0A426V8R2</accession>
<comment type="caution">
    <text evidence="3">The sequence shown here is derived from an EMBL/GenBank/DDBJ whole genome shotgun (WGS) entry which is preliminary data.</text>
</comment>
<dbReference type="Proteomes" id="UP000269265">
    <property type="component" value="Unassembled WGS sequence"/>
</dbReference>
<dbReference type="RefSeq" id="WP_125244156.1">
    <property type="nucleotide sequence ID" value="NZ_RSED01000012.1"/>
</dbReference>
<dbReference type="InterPro" id="IPR047798">
    <property type="entry name" value="BPSS1780-like"/>
</dbReference>
<feature type="transmembrane region" description="Helical" evidence="2">
    <location>
        <begin position="190"/>
        <end position="211"/>
    </location>
</feature>
<evidence type="ECO:0000256" key="2">
    <source>
        <dbReference type="SAM" id="Phobius"/>
    </source>
</evidence>
<feature type="transmembrane region" description="Helical" evidence="2">
    <location>
        <begin position="147"/>
        <end position="170"/>
    </location>
</feature>
<proteinExistence type="predicted"/>
<evidence type="ECO:0008006" key="5">
    <source>
        <dbReference type="Google" id="ProtNLM"/>
    </source>
</evidence>
<keyword evidence="2" id="KW-0472">Membrane</keyword>
<evidence type="ECO:0000313" key="3">
    <source>
        <dbReference type="EMBL" id="RRS03327.1"/>
    </source>
</evidence>
<protein>
    <recommendedName>
        <fullName evidence="5">Transmembrane protein</fullName>
    </recommendedName>
</protein>
<name>A0A426V8R2_9BURK</name>
<keyword evidence="4" id="KW-1185">Reference proteome</keyword>
<keyword evidence="2" id="KW-1133">Transmembrane helix</keyword>
<organism evidence="3 4">
    <name type="scientific">Aquabacterium soli</name>
    <dbReference type="NCBI Taxonomy" id="2493092"/>
    <lineage>
        <taxon>Bacteria</taxon>
        <taxon>Pseudomonadati</taxon>
        <taxon>Pseudomonadota</taxon>
        <taxon>Betaproteobacteria</taxon>
        <taxon>Burkholderiales</taxon>
        <taxon>Aquabacterium</taxon>
    </lineage>
</organism>
<dbReference type="OrthoDB" id="5298483at2"/>
<feature type="transmembrane region" description="Helical" evidence="2">
    <location>
        <begin position="21"/>
        <end position="42"/>
    </location>
</feature>
<feature type="transmembrane region" description="Helical" evidence="2">
    <location>
        <begin position="96"/>
        <end position="117"/>
    </location>
</feature>
<sequence length="285" mass="30770">MKLRVVPASQGFQWVKSGIAVCARQPWGFLSLLGLVVTATVLLSAVPLIGAVVVVGAMPMVWMAFMLASRRVLSDRRISPLLFGELLKDAESRKRWLRLGGLYALSLFVVVSLGLMLGPGPSALSDALGDIKPPDSPLDNPVVLNSMLWWVALALPVSLAFWHTPALVFWGRVPVRKALFFSAVASWRNLLAFAVYGACWVALQVAVGAAVQVLSLVIPSPTLMTVTAVMASLWVLAAFYASLYFSVVDCFEGRGTASVDDEEPGPPLPPEARDQGRDRQDDLPE</sequence>
<dbReference type="AlphaFoldDB" id="A0A426V8R2"/>
<feature type="transmembrane region" description="Helical" evidence="2">
    <location>
        <begin position="48"/>
        <end position="68"/>
    </location>
</feature>
<feature type="region of interest" description="Disordered" evidence="1">
    <location>
        <begin position="256"/>
        <end position="285"/>
    </location>
</feature>
<keyword evidence="2" id="KW-0812">Transmembrane</keyword>